<dbReference type="Pfam" id="PF02627">
    <property type="entry name" value="CMD"/>
    <property type="match status" value="2"/>
</dbReference>
<reference evidence="2 3" key="1">
    <citation type="submission" date="2017-01" db="EMBL/GenBank/DDBJ databases">
        <title>Whole-Genome Shotgun Sequencing of Two beta-Proteobacterial Species in Search of the Bulgecin Biosynthetic Cluster.</title>
        <authorList>
            <person name="Horsman M.E."/>
            <person name="Marous D.R."/>
            <person name="Li R."/>
            <person name="Oliver R.A."/>
            <person name="Byun B."/>
            <person name="Emrich S.J."/>
            <person name="Boggess B."/>
            <person name="Townsend C.A."/>
            <person name="Mobashery S."/>
        </authorList>
    </citation>
    <scope>NUCLEOTIDE SEQUENCE [LARGE SCALE GENOMIC DNA]</scope>
    <source>
        <strain evidence="2 3">ATCC 31363</strain>
    </source>
</reference>
<feature type="domain" description="Carboxymuconolactone decarboxylase-like" evidence="1">
    <location>
        <begin position="35"/>
        <end position="119"/>
    </location>
</feature>
<evidence type="ECO:0000313" key="2">
    <source>
        <dbReference type="EMBL" id="PCE22461.1"/>
    </source>
</evidence>
<accession>A0A2A4EMU6</accession>
<dbReference type="PANTHER" id="PTHR33570">
    <property type="entry name" value="4-CARBOXYMUCONOLACTONE DECARBOXYLASE FAMILY PROTEIN"/>
    <property type="match status" value="1"/>
</dbReference>
<gene>
    <name evidence="2" type="ORF">BWP39_22550</name>
</gene>
<dbReference type="Proteomes" id="UP000218022">
    <property type="component" value="Unassembled WGS sequence"/>
</dbReference>
<proteinExistence type="predicted"/>
<dbReference type="InterPro" id="IPR003779">
    <property type="entry name" value="CMD-like"/>
</dbReference>
<evidence type="ECO:0000259" key="1">
    <source>
        <dbReference type="Pfam" id="PF02627"/>
    </source>
</evidence>
<dbReference type="EMBL" id="MTZV01000006">
    <property type="protein sequence ID" value="PCE22461.1"/>
    <property type="molecule type" value="Genomic_DNA"/>
</dbReference>
<name>A0A2A4EMU6_9BURK</name>
<organism evidence="2 3">
    <name type="scientific">Paraburkholderia acidicola</name>
    <dbReference type="NCBI Taxonomy" id="1912599"/>
    <lineage>
        <taxon>Bacteria</taxon>
        <taxon>Pseudomonadati</taxon>
        <taxon>Pseudomonadota</taxon>
        <taxon>Betaproteobacteria</taxon>
        <taxon>Burkholderiales</taxon>
        <taxon>Burkholderiaceae</taxon>
        <taxon>Paraburkholderia</taxon>
    </lineage>
</organism>
<comment type="caution">
    <text evidence="2">The sequence shown here is derived from an EMBL/GenBank/DDBJ whole genome shotgun (WGS) entry which is preliminary data.</text>
</comment>
<dbReference type="InterPro" id="IPR029032">
    <property type="entry name" value="AhpD-like"/>
</dbReference>
<protein>
    <submittedName>
        <fullName evidence="2">Carboxymuconolactone decarboxylase</fullName>
    </submittedName>
</protein>
<sequence length="263" mass="28024">MHDTQASFTLGRRYLEMIEGSPQPMIIDALKDIAPDLARMTISFAYGEIYSRPALDLRQRQFATVAALAAMGGAEPQLRFHIAGALNVGCTPREIVELMIHLAVYAGFPAALNGVAAARIVFDERGVAADPALVPPGGNRYDDGVAGLRAIDGSAGERVIESLRDIAPDLARFIVEFAFGDVYARPTLDLVSRELITVAALSAMGSAAPQLEVHMHGFLNVGGTKEQMVEVVTQIAVYAGFPRAINAALLARQVVANRASGTH</sequence>
<dbReference type="InterPro" id="IPR052512">
    <property type="entry name" value="4CMD/NDH-1_regulator"/>
</dbReference>
<dbReference type="GO" id="GO:0051920">
    <property type="term" value="F:peroxiredoxin activity"/>
    <property type="evidence" value="ECO:0007669"/>
    <property type="project" value="InterPro"/>
</dbReference>
<dbReference type="Gene3D" id="1.20.1290.10">
    <property type="entry name" value="AhpD-like"/>
    <property type="match status" value="2"/>
</dbReference>
<dbReference type="OrthoDB" id="9801400at2"/>
<dbReference type="AlphaFoldDB" id="A0A2A4EMU6"/>
<dbReference type="RefSeq" id="WP_096724226.1">
    <property type="nucleotide sequence ID" value="NZ_MTZV01000006.1"/>
</dbReference>
<dbReference type="PANTHER" id="PTHR33570:SF10">
    <property type="entry name" value="GAMMA-CARBOXYMUCONOLACTONE DECARBOXYLASE"/>
    <property type="match status" value="1"/>
</dbReference>
<evidence type="ECO:0000313" key="3">
    <source>
        <dbReference type="Proteomes" id="UP000218022"/>
    </source>
</evidence>
<dbReference type="SUPFAM" id="SSF69118">
    <property type="entry name" value="AhpD-like"/>
    <property type="match status" value="1"/>
</dbReference>
<feature type="domain" description="Carboxymuconolactone decarboxylase-like" evidence="1">
    <location>
        <begin position="168"/>
        <end position="252"/>
    </location>
</feature>